<accession>A0ACD0P0W8</accession>
<gene>
    <name evidence="1" type="ORF">IE53DRAFT_40322</name>
</gene>
<evidence type="ECO:0000313" key="2">
    <source>
        <dbReference type="Proteomes" id="UP000245626"/>
    </source>
</evidence>
<evidence type="ECO:0000313" key="1">
    <source>
        <dbReference type="EMBL" id="PWN51694.1"/>
    </source>
</evidence>
<organism evidence="1 2">
    <name type="scientific">Violaceomyces palustris</name>
    <dbReference type="NCBI Taxonomy" id="1673888"/>
    <lineage>
        <taxon>Eukaryota</taxon>
        <taxon>Fungi</taxon>
        <taxon>Dikarya</taxon>
        <taxon>Basidiomycota</taxon>
        <taxon>Ustilaginomycotina</taxon>
        <taxon>Ustilaginomycetes</taxon>
        <taxon>Violaceomycetales</taxon>
        <taxon>Violaceomycetaceae</taxon>
        <taxon>Violaceomyces</taxon>
    </lineage>
</organism>
<keyword evidence="2" id="KW-1185">Reference proteome</keyword>
<sequence length="599" mass="63869">MSVKCSASSPCPSSSPCCSAEGICGGGAMQCAGGCNPMHSYKATSCLPMPICTSKNITLSPDDYNNSKMFKPILDYSGDPSMAPFTLDSGTLGRGPEGVLLQLKAPIQSKISTTQYILYGTIEATIRHEAIQGLVAAFITMSDIKDEIDWEFTTSDPSDAKTNFFWMGVIDSSNGLDVTPSSSFSVADWHTFTLDWKPDALKWKVDGKTIRTLKASDAGSKYPRSPSRVQFSTWAGGNSTNPEGTIEWAGGPIDWESAEYKQNGYYSQELKQFNVVCADQSVANLETQGSGSTVTSWVYTGSNSSTTGEPEFVLSTDSISFLKNPGKDGISGYPGYDDASTPGTTGKDSNEWDGSGDNNESSSSGSSSSSSGSSFNKQAAIKYGIPIAGAVVALIALWALVVLCIRKRRNTKLSSPQGVGVSKGGAPFGAAAIGAGLGSNKRGASRYEPLNGNEDPTLPFGAERKGTGIGPAVGPSPGGRFREKGSADEYAMGDVSPPRRQKHPDQTPYSDHLPPTSTWSEQRGGYDQRGFQTPNSQYYASPYTGASPHIVMSPYPVPQTSQTQVQYGGVRYEGQQYQYNTPRQYPSNRGYQEPSYGRG</sequence>
<protein>
    <submittedName>
        <fullName evidence="1">Concanavalin A-like lectin/glucanase</fullName>
    </submittedName>
</protein>
<dbReference type="Proteomes" id="UP000245626">
    <property type="component" value="Unassembled WGS sequence"/>
</dbReference>
<name>A0ACD0P0W8_9BASI</name>
<dbReference type="EMBL" id="KZ819824">
    <property type="protein sequence ID" value="PWN51694.1"/>
    <property type="molecule type" value="Genomic_DNA"/>
</dbReference>
<reference evidence="1 2" key="1">
    <citation type="journal article" date="2018" name="Mol. Biol. Evol.">
        <title>Broad Genomic Sampling Reveals a Smut Pathogenic Ancestry of the Fungal Clade Ustilaginomycotina.</title>
        <authorList>
            <person name="Kijpornyongpan T."/>
            <person name="Mondo S.J."/>
            <person name="Barry K."/>
            <person name="Sandor L."/>
            <person name="Lee J."/>
            <person name="Lipzen A."/>
            <person name="Pangilinan J."/>
            <person name="LaButti K."/>
            <person name="Hainaut M."/>
            <person name="Henrissat B."/>
            <person name="Grigoriev I.V."/>
            <person name="Spatafora J.W."/>
            <person name="Aime M.C."/>
        </authorList>
    </citation>
    <scope>NUCLEOTIDE SEQUENCE [LARGE SCALE GENOMIC DNA]</scope>
    <source>
        <strain evidence="1 2">SA 807</strain>
    </source>
</reference>
<proteinExistence type="predicted"/>